<keyword evidence="2" id="KW-1133">Transmembrane helix</keyword>
<dbReference type="PIRSF" id="PIRSF018266">
    <property type="entry name" value="FecR"/>
    <property type="match status" value="1"/>
</dbReference>
<accession>A0A9D2CAE1</accession>
<evidence type="ECO:0000313" key="5">
    <source>
        <dbReference type="EMBL" id="HIY68206.1"/>
    </source>
</evidence>
<reference evidence="5" key="2">
    <citation type="submission" date="2021-04" db="EMBL/GenBank/DDBJ databases">
        <authorList>
            <person name="Gilroy R."/>
        </authorList>
    </citation>
    <scope>NUCLEOTIDE SEQUENCE</scope>
    <source>
        <strain evidence="5">5134</strain>
    </source>
</reference>
<dbReference type="PANTHER" id="PTHR30273">
    <property type="entry name" value="PERIPLASMIC SIGNAL SENSOR AND SIGMA FACTOR ACTIVATOR FECR-RELATED"/>
    <property type="match status" value="1"/>
</dbReference>
<proteinExistence type="predicted"/>
<keyword evidence="2" id="KW-0812">Transmembrane</keyword>
<dbReference type="GO" id="GO:0016989">
    <property type="term" value="F:sigma factor antagonist activity"/>
    <property type="evidence" value="ECO:0007669"/>
    <property type="project" value="TreeGrafter"/>
</dbReference>
<name>A0A9D2CAE1_9BACT</name>
<feature type="domain" description="Protein FecR C-terminal" evidence="4">
    <location>
        <begin position="267"/>
        <end position="334"/>
    </location>
</feature>
<dbReference type="InterPro" id="IPR032508">
    <property type="entry name" value="FecR_C"/>
</dbReference>
<feature type="transmembrane region" description="Helical" evidence="2">
    <location>
        <begin position="94"/>
        <end position="112"/>
    </location>
</feature>
<dbReference type="FunFam" id="2.60.120.1440:FF:000001">
    <property type="entry name" value="Putative anti-sigma factor"/>
    <property type="match status" value="1"/>
</dbReference>
<dbReference type="Gene3D" id="2.60.120.1440">
    <property type="match status" value="1"/>
</dbReference>
<evidence type="ECO:0000259" key="3">
    <source>
        <dbReference type="Pfam" id="PF04773"/>
    </source>
</evidence>
<comment type="caution">
    <text evidence="5">The sequence shown here is derived from an EMBL/GenBank/DDBJ whole genome shotgun (WGS) entry which is preliminary data.</text>
</comment>
<feature type="domain" description="FecR protein" evidence="3">
    <location>
        <begin position="133"/>
        <end position="223"/>
    </location>
</feature>
<evidence type="ECO:0000313" key="6">
    <source>
        <dbReference type="Proteomes" id="UP000886844"/>
    </source>
</evidence>
<dbReference type="Gene3D" id="3.55.50.30">
    <property type="match status" value="1"/>
</dbReference>
<organism evidence="5 6">
    <name type="scientific">Candidatus Alistipes intestinigallinarum</name>
    <dbReference type="NCBI Taxonomy" id="2838440"/>
    <lineage>
        <taxon>Bacteria</taxon>
        <taxon>Pseudomonadati</taxon>
        <taxon>Bacteroidota</taxon>
        <taxon>Bacteroidia</taxon>
        <taxon>Bacteroidales</taxon>
        <taxon>Rikenellaceae</taxon>
        <taxon>Alistipes</taxon>
    </lineage>
</organism>
<dbReference type="Proteomes" id="UP000886844">
    <property type="component" value="Unassembled WGS sequence"/>
</dbReference>
<dbReference type="AlphaFoldDB" id="A0A9D2CAE1"/>
<evidence type="ECO:0000256" key="2">
    <source>
        <dbReference type="SAM" id="Phobius"/>
    </source>
</evidence>
<dbReference type="EMBL" id="DXDA01000019">
    <property type="protein sequence ID" value="HIY68206.1"/>
    <property type="molecule type" value="Genomic_DNA"/>
</dbReference>
<evidence type="ECO:0000256" key="1">
    <source>
        <dbReference type="SAM" id="MobiDB-lite"/>
    </source>
</evidence>
<dbReference type="InterPro" id="IPR006860">
    <property type="entry name" value="FecR"/>
</dbReference>
<sequence length="337" mass="39206">MRKASNIKQEPMTDHRNTESPDRQSEAFMQAVEKGDTHRIEELLLQEEEDRFEDELRALWNEPSGDVEAHEIEDAFRSFKRRVRPLHHLKLKSLLRHVAAAAAVIAIAVLWWQNRHGEVRIIETQWVECTVPYGQTRELTLADGTQLWLNAGSRVLYPTTFPGAERRVYVSGEVCFDVTKDPNRPFFVQADGTEIRVLGTRFNVKSYLDEPEVTTTLMSGSIEMRLPDSEETYRLTPGKTLRFNRMTGDIALFSTPEYNYPAWFRGEFNFYNMPLRDITAELERKFDVRIIIRTPEIGDLRFFAGFVNNESVDEILAALNIQKQFRIERRGDIIDLY</sequence>
<feature type="compositionally biased region" description="Basic and acidic residues" evidence="1">
    <location>
        <begin position="11"/>
        <end position="25"/>
    </location>
</feature>
<reference evidence="5" key="1">
    <citation type="journal article" date="2021" name="PeerJ">
        <title>Extensive microbial diversity within the chicken gut microbiome revealed by metagenomics and culture.</title>
        <authorList>
            <person name="Gilroy R."/>
            <person name="Ravi A."/>
            <person name="Getino M."/>
            <person name="Pursley I."/>
            <person name="Horton D.L."/>
            <person name="Alikhan N.F."/>
            <person name="Baker D."/>
            <person name="Gharbi K."/>
            <person name="Hall N."/>
            <person name="Watson M."/>
            <person name="Adriaenssens E.M."/>
            <person name="Foster-Nyarko E."/>
            <person name="Jarju S."/>
            <person name="Secka A."/>
            <person name="Antonio M."/>
            <person name="Oren A."/>
            <person name="Chaudhuri R.R."/>
            <person name="La Ragione R."/>
            <person name="Hildebrand F."/>
            <person name="Pallen M.J."/>
        </authorList>
    </citation>
    <scope>NUCLEOTIDE SEQUENCE</scope>
    <source>
        <strain evidence="5">5134</strain>
    </source>
</reference>
<evidence type="ECO:0000259" key="4">
    <source>
        <dbReference type="Pfam" id="PF16344"/>
    </source>
</evidence>
<dbReference type="PANTHER" id="PTHR30273:SF2">
    <property type="entry name" value="PROTEIN FECR"/>
    <property type="match status" value="1"/>
</dbReference>
<gene>
    <name evidence="5" type="ORF">H9828_02170</name>
</gene>
<dbReference type="Pfam" id="PF16344">
    <property type="entry name" value="FecR_C"/>
    <property type="match status" value="1"/>
</dbReference>
<protein>
    <submittedName>
        <fullName evidence="5">FecR domain-containing protein</fullName>
    </submittedName>
</protein>
<dbReference type="InterPro" id="IPR012373">
    <property type="entry name" value="Ferrdict_sens_TM"/>
</dbReference>
<dbReference type="Pfam" id="PF04773">
    <property type="entry name" value="FecR"/>
    <property type="match status" value="1"/>
</dbReference>
<feature type="region of interest" description="Disordered" evidence="1">
    <location>
        <begin position="1"/>
        <end position="25"/>
    </location>
</feature>
<keyword evidence="2" id="KW-0472">Membrane</keyword>